<dbReference type="HOGENOM" id="CLU_147212_0_0_4"/>
<dbReference type="AlphaFoldDB" id="B2JU93"/>
<name>B2JU93_PARP8</name>
<organism evidence="1 2">
    <name type="scientific">Paraburkholderia phymatum (strain DSM 17167 / CIP 108236 / LMG 21445 / STM815)</name>
    <name type="common">Burkholderia phymatum</name>
    <dbReference type="NCBI Taxonomy" id="391038"/>
    <lineage>
        <taxon>Bacteria</taxon>
        <taxon>Pseudomonadati</taxon>
        <taxon>Pseudomonadota</taxon>
        <taxon>Betaproteobacteria</taxon>
        <taxon>Burkholderiales</taxon>
        <taxon>Burkholderiaceae</taxon>
        <taxon>Paraburkholderia</taxon>
    </lineage>
</organism>
<keyword evidence="1" id="KW-0614">Plasmid</keyword>
<reference evidence="2" key="1">
    <citation type="journal article" date="2014" name="Stand. Genomic Sci.">
        <title>Complete genome sequence of Burkholderia phymatum STM815(T), a broad host range and efficient nitrogen-fixing symbiont of Mimosa species.</title>
        <authorList>
            <person name="Moulin L."/>
            <person name="Klonowska A."/>
            <person name="Caroline B."/>
            <person name="Booth K."/>
            <person name="Vriezen J.A."/>
            <person name="Melkonian R."/>
            <person name="James E.K."/>
            <person name="Young J.P."/>
            <person name="Bena G."/>
            <person name="Hauser L."/>
            <person name="Land M."/>
            <person name="Kyrpides N."/>
            <person name="Bruce D."/>
            <person name="Chain P."/>
            <person name="Copeland A."/>
            <person name="Pitluck S."/>
            <person name="Woyke T."/>
            <person name="Lizotte-Waniewski M."/>
            <person name="Bristow J."/>
            <person name="Riley M."/>
        </authorList>
    </citation>
    <scope>NUCLEOTIDE SEQUENCE [LARGE SCALE GENOMIC DNA]</scope>
    <source>
        <strain evidence="2">DSM 17167 / CIP 108236 / LMG 21445 / STM815</strain>
        <plasmid evidence="2">Plasmid pBPHY01</plasmid>
    </source>
</reference>
<sequence length="163" mass="16608" precursor="true">MRRQLLRLLRKKIMFPMNVKATEQVAVLGGVNPSSQAAGAAVSGWISAAQFNKFLALINVGTFGASATVDAKIQQAQDSSGTGAKDVPNKAIAQLLAAGGNNVQAAINLDAQELDVNNGFGYIQLSVTVGTAATGTSASLLGFLPKFAAASDFNAASVAQIVG</sequence>
<dbReference type="EMBL" id="CP001045">
    <property type="protein sequence ID" value="ACC76146.1"/>
    <property type="molecule type" value="Genomic_DNA"/>
</dbReference>
<protein>
    <submittedName>
        <fullName evidence="1">Uncharacterized protein</fullName>
    </submittedName>
</protein>
<geneLocation type="plasmid" evidence="1 2">
    <name>pBPHY01</name>
</geneLocation>
<evidence type="ECO:0000313" key="1">
    <source>
        <dbReference type="EMBL" id="ACC76146.1"/>
    </source>
</evidence>
<keyword evidence="2" id="KW-1185">Reference proteome</keyword>
<proteinExistence type="predicted"/>
<accession>B2JU93</accession>
<evidence type="ECO:0000313" key="2">
    <source>
        <dbReference type="Proteomes" id="UP000001192"/>
    </source>
</evidence>
<dbReference type="KEGG" id="bph:Bphy_7145"/>
<dbReference type="Proteomes" id="UP000001192">
    <property type="component" value="Plasmid pBPHY01"/>
</dbReference>
<gene>
    <name evidence="1" type="ordered locus">Bphy_7145</name>
</gene>